<organism evidence="1 2">
    <name type="scientific">Coptotermes formosanus</name>
    <name type="common">Formosan subterranean termite</name>
    <dbReference type="NCBI Taxonomy" id="36987"/>
    <lineage>
        <taxon>Eukaryota</taxon>
        <taxon>Metazoa</taxon>
        <taxon>Ecdysozoa</taxon>
        <taxon>Arthropoda</taxon>
        <taxon>Hexapoda</taxon>
        <taxon>Insecta</taxon>
        <taxon>Pterygota</taxon>
        <taxon>Neoptera</taxon>
        <taxon>Polyneoptera</taxon>
        <taxon>Dictyoptera</taxon>
        <taxon>Blattodea</taxon>
        <taxon>Blattoidea</taxon>
        <taxon>Termitoidae</taxon>
        <taxon>Rhinotermitidae</taxon>
        <taxon>Coptotermes</taxon>
    </lineage>
</organism>
<gene>
    <name evidence="1" type="ORF">Cfor_09300</name>
</gene>
<dbReference type="EMBL" id="BLKM01003430">
    <property type="protein sequence ID" value="GFG28758.1"/>
    <property type="molecule type" value="Genomic_DNA"/>
</dbReference>
<reference evidence="2" key="1">
    <citation type="submission" date="2020-01" db="EMBL/GenBank/DDBJ databases">
        <title>Draft genome sequence of the Termite Coptotermes fromosanus.</title>
        <authorList>
            <person name="Itakura S."/>
            <person name="Yosikawa Y."/>
            <person name="Umezawa K."/>
        </authorList>
    </citation>
    <scope>NUCLEOTIDE SEQUENCE [LARGE SCALE GENOMIC DNA]</scope>
</reference>
<sequence length="84" mass="9065">MHHSACVDPEGGKAEVIALSNNSWSGVDALTRNVPIIPSVAGHAAGPWRSSVLCCTWPQWKHTIPAKDPRRGKANFMKKGTSFV</sequence>
<comment type="caution">
    <text evidence="1">The sequence shown here is derived from an EMBL/GenBank/DDBJ whole genome shotgun (WGS) entry which is preliminary data.</text>
</comment>
<dbReference type="Proteomes" id="UP000502823">
    <property type="component" value="Unassembled WGS sequence"/>
</dbReference>
<protein>
    <submittedName>
        <fullName evidence="1">Uncharacterized protein</fullName>
    </submittedName>
</protein>
<dbReference type="AlphaFoldDB" id="A0A6L2PEF3"/>
<dbReference type="InParanoid" id="A0A6L2PEF3"/>
<accession>A0A6L2PEF3</accession>
<keyword evidence="2" id="KW-1185">Reference proteome</keyword>
<evidence type="ECO:0000313" key="1">
    <source>
        <dbReference type="EMBL" id="GFG28758.1"/>
    </source>
</evidence>
<proteinExistence type="predicted"/>
<name>A0A6L2PEF3_COPFO</name>
<evidence type="ECO:0000313" key="2">
    <source>
        <dbReference type="Proteomes" id="UP000502823"/>
    </source>
</evidence>